<dbReference type="AlphaFoldDB" id="X5M315"/>
<dbReference type="SUPFAM" id="SSF54768">
    <property type="entry name" value="dsRNA-binding domain-like"/>
    <property type="match status" value="1"/>
</dbReference>
<name>X5M315_BARHN</name>
<keyword evidence="7 9" id="KW-0378">Hydrolase</keyword>
<dbReference type="GO" id="GO:0003725">
    <property type="term" value="F:double-stranded RNA binding"/>
    <property type="evidence" value="ECO:0007669"/>
    <property type="project" value="TreeGrafter"/>
</dbReference>
<keyword evidence="6 9" id="KW-0255">Endonuclease</keyword>
<sequence>MKLPMIDQLEKLTGHYFKDKKKLKKALTHSSVQGSEQGNYERLEFLGDRVLGLLIAEMLYQLFPQASEGELSVRLNSLVNAQTCADIALEMELPVMIHVGFEMKNLKGRRLTNMYADVIEALIAVIYLDGGLESVRPFIQRYWQSRAKQMDAGRRDAKTQLQEWAHVQGGVQPHYRVVKRSGPDHDPVFMVEVSIPGFASEIGQGNSKRCAERMAAEKILRREGIWETMEKNNHE</sequence>
<dbReference type="RefSeq" id="WP_034447401.1">
    <property type="nucleotide sequence ID" value="NZ_BLJS01000001.1"/>
</dbReference>
<dbReference type="GO" id="GO:0008033">
    <property type="term" value="P:tRNA processing"/>
    <property type="evidence" value="ECO:0007669"/>
    <property type="project" value="UniProtKB-KW"/>
</dbReference>
<dbReference type="PATRIC" id="fig|38323.3.peg.558"/>
<evidence type="ECO:0000256" key="4">
    <source>
        <dbReference type="ARBA" id="ARBA00022664"/>
    </source>
</evidence>
<keyword evidence="8 9" id="KW-0694">RNA-binding</keyword>
<dbReference type="GO" id="GO:0019843">
    <property type="term" value="F:rRNA binding"/>
    <property type="evidence" value="ECO:0007669"/>
    <property type="project" value="UniProtKB-KW"/>
</dbReference>
<dbReference type="PROSITE" id="PS00517">
    <property type="entry name" value="RNASE_3_1"/>
    <property type="match status" value="1"/>
</dbReference>
<keyword evidence="9" id="KW-0699">rRNA-binding</keyword>
<dbReference type="CDD" id="cd10845">
    <property type="entry name" value="DSRM_RNAse_III_family"/>
    <property type="match status" value="1"/>
</dbReference>
<evidence type="ECO:0000256" key="7">
    <source>
        <dbReference type="ARBA" id="ARBA00022801"/>
    </source>
</evidence>
<dbReference type="SMR" id="X5M315"/>
<dbReference type="Pfam" id="PF14622">
    <property type="entry name" value="Ribonucleas_3_3"/>
    <property type="match status" value="1"/>
</dbReference>
<feature type="domain" description="DRBM" evidence="10">
    <location>
        <begin position="156"/>
        <end position="225"/>
    </location>
</feature>
<evidence type="ECO:0000259" key="11">
    <source>
        <dbReference type="PROSITE" id="PS50142"/>
    </source>
</evidence>
<dbReference type="EMBL" id="HG969191">
    <property type="protein sequence ID" value="CDO46510.1"/>
    <property type="molecule type" value="Genomic_DNA"/>
</dbReference>
<dbReference type="Gene3D" id="3.30.160.20">
    <property type="match status" value="1"/>
</dbReference>
<dbReference type="EC" id="3.1.26.3" evidence="9"/>
<dbReference type="GeneID" id="92985166"/>
<protein>
    <recommendedName>
        <fullName evidence="9">Ribonuclease 3</fullName>
        <ecNumber evidence="9">3.1.26.3</ecNumber>
    </recommendedName>
    <alternativeName>
        <fullName evidence="9">Ribonuclease III</fullName>
        <shortName evidence="9">RNase III</shortName>
    </alternativeName>
</protein>
<gene>
    <name evidence="9 12" type="primary">rnc</name>
    <name evidence="12" type="ORF">BM1374165_00490</name>
</gene>
<comment type="similarity">
    <text evidence="2">Belongs to the ribonuclease III family.</text>
</comment>
<dbReference type="SMART" id="SM00535">
    <property type="entry name" value="RIBOc"/>
    <property type="match status" value="1"/>
</dbReference>
<dbReference type="GO" id="GO:0006397">
    <property type="term" value="P:mRNA processing"/>
    <property type="evidence" value="ECO:0007669"/>
    <property type="project" value="UniProtKB-UniRule"/>
</dbReference>
<feature type="binding site" evidence="9">
    <location>
        <position position="44"/>
    </location>
    <ligand>
        <name>Mg(2+)</name>
        <dbReference type="ChEBI" id="CHEBI:18420"/>
    </ligand>
</feature>
<dbReference type="OMA" id="LTHKSCK"/>
<keyword evidence="4 9" id="KW-0507">mRNA processing</keyword>
<keyword evidence="3 9" id="KW-0698">rRNA processing</keyword>
<comment type="function">
    <text evidence="9">Digests double-stranded RNA. Involved in the processing of primary rRNA transcript to yield the immediate precursors to the large and small rRNAs (23S and 16S). Processes some mRNAs, and tRNAs when they are encoded in the rRNA operon. Processes pre-crRNA and tracrRNA of type II CRISPR loci if present in the organism.</text>
</comment>
<evidence type="ECO:0000313" key="13">
    <source>
        <dbReference type="Proteomes" id="UP000019801"/>
    </source>
</evidence>
<dbReference type="STRING" id="38323.BM1374165_00490"/>
<dbReference type="InterPro" id="IPR036389">
    <property type="entry name" value="RNase_III_sf"/>
</dbReference>
<feature type="active site" evidence="9">
    <location>
        <position position="120"/>
    </location>
</feature>
<feature type="binding site" evidence="9">
    <location>
        <position position="117"/>
    </location>
    <ligand>
        <name>Mg(2+)</name>
        <dbReference type="ChEBI" id="CHEBI:18420"/>
    </ligand>
</feature>
<dbReference type="KEGG" id="bhn:PRJBM_00518"/>
<accession>X5M315</accession>
<keyword evidence="9" id="KW-0479">Metal-binding</keyword>
<evidence type="ECO:0000256" key="1">
    <source>
        <dbReference type="ARBA" id="ARBA00000109"/>
    </source>
</evidence>
<dbReference type="PANTHER" id="PTHR11207">
    <property type="entry name" value="RIBONUCLEASE III"/>
    <property type="match status" value="1"/>
</dbReference>
<dbReference type="SUPFAM" id="SSF69065">
    <property type="entry name" value="RNase III domain-like"/>
    <property type="match status" value="1"/>
</dbReference>
<keyword evidence="9" id="KW-0819">tRNA processing</keyword>
<evidence type="ECO:0000256" key="3">
    <source>
        <dbReference type="ARBA" id="ARBA00022552"/>
    </source>
</evidence>
<organism evidence="12 13">
    <name type="scientific">Bartonella henselae</name>
    <name type="common">Rochalimaea henselae</name>
    <dbReference type="NCBI Taxonomy" id="38323"/>
    <lineage>
        <taxon>Bacteria</taxon>
        <taxon>Pseudomonadati</taxon>
        <taxon>Pseudomonadota</taxon>
        <taxon>Alphaproteobacteria</taxon>
        <taxon>Hyphomicrobiales</taxon>
        <taxon>Bartonellaceae</taxon>
        <taxon>Bartonella</taxon>
    </lineage>
</organism>
<dbReference type="GO" id="GO:0004525">
    <property type="term" value="F:ribonuclease III activity"/>
    <property type="evidence" value="ECO:0007669"/>
    <property type="project" value="UniProtKB-UniRule"/>
</dbReference>
<dbReference type="KEGG" id="bhs:BM1374165_00490"/>
<feature type="binding site" evidence="9">
    <location>
        <position position="120"/>
    </location>
    <ligand>
        <name>Mg(2+)</name>
        <dbReference type="ChEBI" id="CHEBI:18420"/>
    </ligand>
</feature>
<comment type="catalytic activity">
    <reaction evidence="1 9">
        <text>Endonucleolytic cleavage to 5'-phosphomonoester.</text>
        <dbReference type="EC" id="3.1.26.3"/>
    </reaction>
</comment>
<dbReference type="InterPro" id="IPR000999">
    <property type="entry name" value="RNase_III_dom"/>
</dbReference>
<feature type="active site" evidence="9">
    <location>
        <position position="48"/>
    </location>
</feature>
<evidence type="ECO:0000256" key="8">
    <source>
        <dbReference type="ARBA" id="ARBA00022884"/>
    </source>
</evidence>
<dbReference type="Proteomes" id="UP000019801">
    <property type="component" value="Chromosome I"/>
</dbReference>
<evidence type="ECO:0000256" key="9">
    <source>
        <dbReference type="HAMAP-Rule" id="MF_00104"/>
    </source>
</evidence>
<comment type="subunit">
    <text evidence="9">Homodimer.</text>
</comment>
<dbReference type="CDD" id="cd00593">
    <property type="entry name" value="RIBOc"/>
    <property type="match status" value="1"/>
</dbReference>
<dbReference type="GO" id="GO:0046872">
    <property type="term" value="F:metal ion binding"/>
    <property type="evidence" value="ECO:0007669"/>
    <property type="project" value="UniProtKB-KW"/>
</dbReference>
<dbReference type="GO" id="GO:0010468">
    <property type="term" value="P:regulation of gene expression"/>
    <property type="evidence" value="ECO:0007669"/>
    <property type="project" value="TreeGrafter"/>
</dbReference>
<evidence type="ECO:0000313" key="12">
    <source>
        <dbReference type="EMBL" id="CDO46510.1"/>
    </source>
</evidence>
<dbReference type="Gene3D" id="1.10.1520.10">
    <property type="entry name" value="Ribonuclease III domain"/>
    <property type="match status" value="1"/>
</dbReference>
<evidence type="ECO:0000259" key="10">
    <source>
        <dbReference type="PROSITE" id="PS50137"/>
    </source>
</evidence>
<dbReference type="HAMAP" id="MF_00104">
    <property type="entry name" value="RNase_III"/>
    <property type="match status" value="1"/>
</dbReference>
<proteinExistence type="inferred from homology"/>
<keyword evidence="9" id="KW-0460">Magnesium</keyword>
<dbReference type="PANTHER" id="PTHR11207:SF0">
    <property type="entry name" value="RIBONUCLEASE 3"/>
    <property type="match status" value="1"/>
</dbReference>
<evidence type="ECO:0000256" key="2">
    <source>
        <dbReference type="ARBA" id="ARBA00010183"/>
    </source>
</evidence>
<dbReference type="GO" id="GO:0005737">
    <property type="term" value="C:cytoplasm"/>
    <property type="evidence" value="ECO:0007669"/>
    <property type="project" value="UniProtKB-SubCell"/>
</dbReference>
<dbReference type="InterPro" id="IPR014720">
    <property type="entry name" value="dsRBD_dom"/>
</dbReference>
<feature type="domain" description="RNase III" evidence="11">
    <location>
        <begin position="6"/>
        <end position="131"/>
    </location>
</feature>
<dbReference type="PROSITE" id="PS50137">
    <property type="entry name" value="DS_RBD"/>
    <property type="match status" value="1"/>
</dbReference>
<dbReference type="NCBIfam" id="TIGR02191">
    <property type="entry name" value="RNaseIII"/>
    <property type="match status" value="1"/>
</dbReference>
<dbReference type="SMART" id="SM00358">
    <property type="entry name" value="DSRM"/>
    <property type="match status" value="1"/>
</dbReference>
<evidence type="ECO:0000256" key="5">
    <source>
        <dbReference type="ARBA" id="ARBA00022722"/>
    </source>
</evidence>
<dbReference type="PROSITE" id="PS50142">
    <property type="entry name" value="RNASE_3_2"/>
    <property type="match status" value="1"/>
</dbReference>
<dbReference type="GO" id="GO:0006364">
    <property type="term" value="P:rRNA processing"/>
    <property type="evidence" value="ECO:0007669"/>
    <property type="project" value="UniProtKB-UniRule"/>
</dbReference>
<dbReference type="InterPro" id="IPR011907">
    <property type="entry name" value="RNase_III"/>
</dbReference>
<comment type="cofactor">
    <cofactor evidence="9">
        <name>Mg(2+)</name>
        <dbReference type="ChEBI" id="CHEBI:18420"/>
    </cofactor>
</comment>
<dbReference type="Pfam" id="PF00035">
    <property type="entry name" value="dsrm"/>
    <property type="match status" value="1"/>
</dbReference>
<keyword evidence="9" id="KW-0963">Cytoplasm</keyword>
<keyword evidence="5 9" id="KW-0540">Nuclease</keyword>
<comment type="subcellular location">
    <subcellularLocation>
        <location evidence="9">Cytoplasm</location>
    </subcellularLocation>
</comment>
<dbReference type="FunFam" id="1.10.1520.10:FF:000001">
    <property type="entry name" value="Ribonuclease 3"/>
    <property type="match status" value="1"/>
</dbReference>
<reference evidence="13" key="1">
    <citation type="submission" date="2013-11" db="EMBL/GenBank/DDBJ databases">
        <title>Genome sequencing of Bartonella spp. isolated from human blood.</title>
        <authorList>
            <person name="Raoult D."/>
        </authorList>
    </citation>
    <scope>NUCLEOTIDE SEQUENCE</scope>
    <source>
        <strain evidence="13">BM1374165</strain>
    </source>
</reference>
<evidence type="ECO:0000256" key="6">
    <source>
        <dbReference type="ARBA" id="ARBA00022759"/>
    </source>
</evidence>